<reference evidence="1 2" key="1">
    <citation type="submission" date="2020-08" db="EMBL/GenBank/DDBJ databases">
        <title>Genome sequence of Rhodobacteraceae bacterium Lw-13e.</title>
        <authorList>
            <person name="Poehlein A."/>
            <person name="Wolter L."/>
            <person name="Daniel R."/>
            <person name="Brinkhoff T."/>
        </authorList>
    </citation>
    <scope>NUCLEOTIDE SEQUENCE [LARGE SCALE GENOMIC DNA]</scope>
    <source>
        <strain evidence="1 2">Lw-13e</strain>
    </source>
</reference>
<dbReference type="Pfam" id="PF11351">
    <property type="entry name" value="GTA_holin_3TM"/>
    <property type="match status" value="1"/>
</dbReference>
<evidence type="ECO:0000313" key="2">
    <source>
        <dbReference type="Proteomes" id="UP000283786"/>
    </source>
</evidence>
<proteinExistence type="predicted"/>
<dbReference type="RefSeq" id="WP_119839564.1">
    <property type="nucleotide sequence ID" value="NZ_CP060436.1"/>
</dbReference>
<dbReference type="KEGG" id="palw:PSAL_010820"/>
<dbReference type="InterPro" id="IPR021497">
    <property type="entry name" value="GTA_holin_3TM"/>
</dbReference>
<accession>A0A418SFH8</accession>
<evidence type="ECO:0000313" key="1">
    <source>
        <dbReference type="EMBL" id="QPM89853.1"/>
    </source>
</evidence>
<dbReference type="AlphaFoldDB" id="A0A418SFH8"/>
<protein>
    <recommendedName>
        <fullName evidence="3">Holin of 3TMs, for gene-transfer release</fullName>
    </recommendedName>
</protein>
<dbReference type="EMBL" id="CP060436">
    <property type="protein sequence ID" value="QPM89853.1"/>
    <property type="molecule type" value="Genomic_DNA"/>
</dbReference>
<organism evidence="1 2">
    <name type="scientific">Pseudooceanicola algae</name>
    <dbReference type="NCBI Taxonomy" id="1537215"/>
    <lineage>
        <taxon>Bacteria</taxon>
        <taxon>Pseudomonadati</taxon>
        <taxon>Pseudomonadota</taxon>
        <taxon>Alphaproteobacteria</taxon>
        <taxon>Rhodobacterales</taxon>
        <taxon>Paracoccaceae</taxon>
        <taxon>Pseudooceanicola</taxon>
    </lineage>
</organism>
<keyword evidence="2" id="KW-1185">Reference proteome</keyword>
<sequence>MGMIDTGLNALLGQGGNVIRSTAEVFRPNAEAAAQRDHEMLANALQQFSAEFRDQRSGFDRVMDALNRLPRPAMAFGAIGLMVAAMSDPIWFAARMQGLALVPEALWWLLGAVVSFYFGARHQVKGQQFQRELARNLTMAPQVAGNMRDLHALREGPELSADQTPVGPISEGPADPNPALEAWRART</sequence>
<gene>
    <name evidence="1" type="ORF">PSAL_010820</name>
</gene>
<evidence type="ECO:0008006" key="3">
    <source>
        <dbReference type="Google" id="ProtNLM"/>
    </source>
</evidence>
<dbReference type="OrthoDB" id="7355053at2"/>
<dbReference type="Proteomes" id="UP000283786">
    <property type="component" value="Chromosome"/>
</dbReference>
<name>A0A418SFH8_9RHOB</name>